<sequence>MFTNAHPATPVRGPAGAYFRPWVLLRTVLFMLACIAAVGTGVTMEHAKLRSIAKAESNRDLSNLARAFSEEVGATISTVDVSLIALRGHWQRDQASFASTVEQLNRQLRRKVFFQVKATDRQGVVRFASGRTETPAVDLSDRAHVRTHLQGDGQDRLFISAPVIGRTSGVWSVQLTRPLYDAAGKVDGVIVASVATAYFARFYNTIDLGPGSSISLVGSGVVLARSSGRNPNVQVGARLTGYPYDPNTERAGLFRRVSRIDGIDRYYAWHKLEDYGLIVTVGLATADAHARYGSRQRFAAIMGIGILLALSMLGWTAFAARYNRRRSVKALEEAEVRWKLALSASGAGVWDLNLKTGRLLLSSQAQALLGIDAGIVPWTVGALHGKVHPDDLPAVSAAMRAHLDGRSADFMAEYRVLRADGSTHWISERAALVNGGELGAPKRVVGTVTNIDQRKLAEQEMRYMASHDALTGLANRTLFRDRLEQALLHAKRDDNMLAVIYFDLDKFKPVNDNYGHGMGDQLLVQVARRVRCSLRKSDTLARLGGDEFGVLLATCASQADAMKVAENILSLLNMPFETDSIALRISGSVGVAVYPECGPDAAGLVHCADQAMYAAKQNGRNQVALAAASTELPG</sequence>
<keyword evidence="1" id="KW-0812">Transmembrane</keyword>
<feature type="transmembrane region" description="Helical" evidence="1">
    <location>
        <begin position="298"/>
        <end position="318"/>
    </location>
</feature>
<dbReference type="PANTHER" id="PTHR46663">
    <property type="entry name" value="DIGUANYLATE CYCLASE DGCT-RELATED"/>
    <property type="match status" value="1"/>
</dbReference>
<feature type="transmembrane region" description="Helical" evidence="1">
    <location>
        <begin position="23"/>
        <end position="44"/>
    </location>
</feature>
<dbReference type="InterPro" id="IPR000160">
    <property type="entry name" value="GGDEF_dom"/>
</dbReference>
<gene>
    <name evidence="4" type="ORF">I4X03_016780</name>
</gene>
<dbReference type="RefSeq" id="WP_223469394.1">
    <property type="nucleotide sequence ID" value="NZ_JAFBIL020000006.1"/>
</dbReference>
<dbReference type="Proteomes" id="UP000809349">
    <property type="component" value="Unassembled WGS sequence"/>
</dbReference>
<dbReference type="InterPro" id="IPR000700">
    <property type="entry name" value="PAS-assoc_C"/>
</dbReference>
<evidence type="ECO:0000256" key="1">
    <source>
        <dbReference type="SAM" id="Phobius"/>
    </source>
</evidence>
<dbReference type="InterPro" id="IPR000014">
    <property type="entry name" value="PAS"/>
</dbReference>
<dbReference type="Gene3D" id="3.30.450.20">
    <property type="entry name" value="PAS domain"/>
    <property type="match status" value="3"/>
</dbReference>
<keyword evidence="5" id="KW-1185">Reference proteome</keyword>
<dbReference type="NCBIfam" id="TIGR00254">
    <property type="entry name" value="GGDEF"/>
    <property type="match status" value="1"/>
</dbReference>
<dbReference type="NCBIfam" id="TIGR00229">
    <property type="entry name" value="sensory_box"/>
    <property type="match status" value="1"/>
</dbReference>
<dbReference type="InterPro" id="IPR035965">
    <property type="entry name" value="PAS-like_dom_sf"/>
</dbReference>
<dbReference type="CDD" id="cd01949">
    <property type="entry name" value="GGDEF"/>
    <property type="match status" value="1"/>
</dbReference>
<dbReference type="Pfam" id="PF00990">
    <property type="entry name" value="GGDEF"/>
    <property type="match status" value="1"/>
</dbReference>
<dbReference type="CDD" id="cd12915">
    <property type="entry name" value="PDC2_DGC_like"/>
    <property type="match status" value="1"/>
</dbReference>
<keyword evidence="4" id="KW-0808">Transferase</keyword>
<dbReference type="EC" id="2.7.7.65" evidence="4"/>
<dbReference type="InterPro" id="IPR029787">
    <property type="entry name" value="Nucleotide_cyclase"/>
</dbReference>
<dbReference type="SUPFAM" id="SSF55073">
    <property type="entry name" value="Nucleotide cyclase"/>
    <property type="match status" value="1"/>
</dbReference>
<dbReference type="PANTHER" id="PTHR46663:SF3">
    <property type="entry name" value="SLL0267 PROTEIN"/>
    <property type="match status" value="1"/>
</dbReference>
<evidence type="ECO:0000313" key="4">
    <source>
        <dbReference type="EMBL" id="MBZ2208925.1"/>
    </source>
</evidence>
<dbReference type="InterPro" id="IPR013655">
    <property type="entry name" value="PAS_fold_3"/>
</dbReference>
<protein>
    <submittedName>
        <fullName evidence="4">Diguanylate cyclase</fullName>
        <ecNumber evidence="4">2.7.7.65</ecNumber>
    </submittedName>
</protein>
<name>A0ABS7SSL7_9BURK</name>
<dbReference type="InterPro" id="IPR054327">
    <property type="entry name" value="His-kinase-like_sensor"/>
</dbReference>
<accession>A0ABS7SSL7</accession>
<dbReference type="SMART" id="SM00267">
    <property type="entry name" value="GGDEF"/>
    <property type="match status" value="1"/>
</dbReference>
<dbReference type="InterPro" id="IPR052163">
    <property type="entry name" value="DGC-Regulatory_Protein"/>
</dbReference>
<organism evidence="4 5">
    <name type="scientific">Massilia soli</name>
    <dbReference type="NCBI Taxonomy" id="2792854"/>
    <lineage>
        <taxon>Bacteria</taxon>
        <taxon>Pseudomonadati</taxon>
        <taxon>Pseudomonadota</taxon>
        <taxon>Betaproteobacteria</taxon>
        <taxon>Burkholderiales</taxon>
        <taxon>Oxalobacteraceae</taxon>
        <taxon>Telluria group</taxon>
        <taxon>Massilia</taxon>
    </lineage>
</organism>
<evidence type="ECO:0000259" key="2">
    <source>
        <dbReference type="PROSITE" id="PS50113"/>
    </source>
</evidence>
<keyword evidence="4" id="KW-0548">Nucleotidyltransferase</keyword>
<feature type="domain" description="PAC" evidence="2">
    <location>
        <begin position="410"/>
        <end position="463"/>
    </location>
</feature>
<dbReference type="SUPFAM" id="SSF55785">
    <property type="entry name" value="PYP-like sensor domain (PAS domain)"/>
    <property type="match status" value="1"/>
</dbReference>
<dbReference type="Pfam" id="PF22588">
    <property type="entry name" value="dCache_1_like"/>
    <property type="match status" value="1"/>
</dbReference>
<dbReference type="InterPro" id="IPR043128">
    <property type="entry name" value="Rev_trsase/Diguanyl_cyclase"/>
</dbReference>
<dbReference type="PROSITE" id="PS50887">
    <property type="entry name" value="GGDEF"/>
    <property type="match status" value="1"/>
</dbReference>
<feature type="domain" description="GGDEF" evidence="3">
    <location>
        <begin position="495"/>
        <end position="628"/>
    </location>
</feature>
<dbReference type="CDD" id="cd00130">
    <property type="entry name" value="PAS"/>
    <property type="match status" value="1"/>
</dbReference>
<reference evidence="4 5" key="2">
    <citation type="submission" date="2021-08" db="EMBL/GenBank/DDBJ databases">
        <title>Massilia sp. R798.</title>
        <authorList>
            <person name="Baek J.H."/>
            <person name="Jung H.S."/>
            <person name="Kim K.R."/>
            <person name="Jeon C.O."/>
        </authorList>
    </citation>
    <scope>NUCLEOTIDE SEQUENCE [LARGE SCALE GENOMIC DNA]</scope>
    <source>
        <strain evidence="4 5">R798</strain>
    </source>
</reference>
<proteinExistence type="predicted"/>
<dbReference type="CDD" id="cd12914">
    <property type="entry name" value="PDC1_DGC_like"/>
    <property type="match status" value="1"/>
</dbReference>
<dbReference type="EMBL" id="JAFBIL020000006">
    <property type="protein sequence ID" value="MBZ2208925.1"/>
    <property type="molecule type" value="Genomic_DNA"/>
</dbReference>
<dbReference type="PROSITE" id="PS50113">
    <property type="entry name" value="PAC"/>
    <property type="match status" value="1"/>
</dbReference>
<evidence type="ECO:0000259" key="3">
    <source>
        <dbReference type="PROSITE" id="PS50887"/>
    </source>
</evidence>
<dbReference type="GO" id="GO:0052621">
    <property type="term" value="F:diguanylate cyclase activity"/>
    <property type="evidence" value="ECO:0007669"/>
    <property type="project" value="UniProtKB-EC"/>
</dbReference>
<dbReference type="Pfam" id="PF08447">
    <property type="entry name" value="PAS_3"/>
    <property type="match status" value="1"/>
</dbReference>
<keyword evidence="1" id="KW-1133">Transmembrane helix</keyword>
<evidence type="ECO:0000313" key="5">
    <source>
        <dbReference type="Proteomes" id="UP000809349"/>
    </source>
</evidence>
<comment type="caution">
    <text evidence="4">The sequence shown here is derived from an EMBL/GenBank/DDBJ whole genome shotgun (WGS) entry which is preliminary data.</text>
</comment>
<dbReference type="Gene3D" id="3.30.70.270">
    <property type="match status" value="1"/>
</dbReference>
<reference evidence="4 5" key="1">
    <citation type="submission" date="2021-01" db="EMBL/GenBank/DDBJ databases">
        <authorList>
            <person name="Ruan W."/>
            <person name="Khan S.A."/>
            <person name="Jeon C.O."/>
        </authorList>
    </citation>
    <scope>NUCLEOTIDE SEQUENCE [LARGE SCALE GENOMIC DNA]</scope>
    <source>
        <strain evidence="4 5">R798</strain>
    </source>
</reference>
<keyword evidence="1" id="KW-0472">Membrane</keyword>